<accession>A0ABR1HEZ1</accession>
<proteinExistence type="predicted"/>
<dbReference type="PANTHER" id="PTHR43283:SF3">
    <property type="entry name" value="BETA-LACTAMASE FAMILY PROTEIN (AFU_ORTHOLOGUE AFUA_5G07500)"/>
    <property type="match status" value="1"/>
</dbReference>
<protein>
    <recommendedName>
        <fullName evidence="1">Beta-lactamase-related domain-containing protein</fullName>
    </recommendedName>
</protein>
<gene>
    <name evidence="2" type="ORF">QQX98_003145</name>
</gene>
<feature type="domain" description="Beta-lactamase-related" evidence="1">
    <location>
        <begin position="18"/>
        <end position="258"/>
    </location>
</feature>
<evidence type="ECO:0000313" key="3">
    <source>
        <dbReference type="Proteomes" id="UP001498476"/>
    </source>
</evidence>
<dbReference type="InterPro" id="IPR001466">
    <property type="entry name" value="Beta-lactam-related"/>
</dbReference>
<comment type="caution">
    <text evidence="2">The sequence shown here is derived from an EMBL/GenBank/DDBJ whole genome shotgun (WGS) entry which is preliminary data.</text>
</comment>
<dbReference type="InterPro" id="IPR012338">
    <property type="entry name" value="Beta-lactam/transpept-like"/>
</dbReference>
<organism evidence="2 3">
    <name type="scientific">Neonectria punicea</name>
    <dbReference type="NCBI Taxonomy" id="979145"/>
    <lineage>
        <taxon>Eukaryota</taxon>
        <taxon>Fungi</taxon>
        <taxon>Dikarya</taxon>
        <taxon>Ascomycota</taxon>
        <taxon>Pezizomycotina</taxon>
        <taxon>Sordariomycetes</taxon>
        <taxon>Hypocreomycetidae</taxon>
        <taxon>Hypocreales</taxon>
        <taxon>Nectriaceae</taxon>
        <taxon>Neonectria</taxon>
    </lineage>
</organism>
<dbReference type="Pfam" id="PF00144">
    <property type="entry name" value="Beta-lactamase"/>
    <property type="match status" value="1"/>
</dbReference>
<name>A0ABR1HEZ1_9HYPO</name>
<sequence length="327" mass="35675">MAAIAALEPQISHICNLGGAPGLSLSVVVRGDVAYSNHFGFRDVNTQQAPDGDTTYFIGSLTKAIFTALVGIFVEEGKLEWTTRIASIVTELEDAFDGRGTQMTIVDLLSHHSGVARGDGLWLQRAGNILVPQSTGIQTWMSQPLVRDFRTDYLYNNFGYDMVGRAIEKLTGKSLGANFKGKLFEPLGMSRTSTQDMPSNDNAAKAYFALDDASPFEVPIPTISDQTLMAPAGCVRSCTNDLTKFYSNLLHAANDQSANKTTSTSGSPFKQLLRILRPHNQLAMIPLREHIPITLKDKVKCIRQIMAALKHIHGPGGSFYPELGLRT</sequence>
<dbReference type="EMBL" id="JAZAVJ010000035">
    <property type="protein sequence ID" value="KAK7419773.1"/>
    <property type="molecule type" value="Genomic_DNA"/>
</dbReference>
<dbReference type="Proteomes" id="UP001498476">
    <property type="component" value="Unassembled WGS sequence"/>
</dbReference>
<dbReference type="InterPro" id="IPR050789">
    <property type="entry name" value="Diverse_Enzym_Activities"/>
</dbReference>
<keyword evidence="3" id="KW-1185">Reference proteome</keyword>
<reference evidence="2 3" key="1">
    <citation type="journal article" date="2025" name="Microbiol. Resour. Announc.">
        <title>Draft genome sequences for Neonectria magnoliae and Neonectria punicea, canker pathogens of Liriodendron tulipifera and Acer saccharum in West Virginia.</title>
        <authorList>
            <person name="Petronek H.M."/>
            <person name="Kasson M.T."/>
            <person name="Metheny A.M."/>
            <person name="Stauder C.M."/>
            <person name="Lovett B."/>
            <person name="Lynch S.C."/>
            <person name="Garnas J.R."/>
            <person name="Kasson L.R."/>
            <person name="Stajich J.E."/>
        </authorList>
    </citation>
    <scope>NUCLEOTIDE SEQUENCE [LARGE SCALE GENOMIC DNA]</scope>
    <source>
        <strain evidence="2 3">NRRL 64653</strain>
    </source>
</reference>
<evidence type="ECO:0000259" key="1">
    <source>
        <dbReference type="Pfam" id="PF00144"/>
    </source>
</evidence>
<dbReference type="PANTHER" id="PTHR43283">
    <property type="entry name" value="BETA-LACTAMASE-RELATED"/>
    <property type="match status" value="1"/>
</dbReference>
<dbReference type="Gene3D" id="3.40.710.10">
    <property type="entry name" value="DD-peptidase/beta-lactamase superfamily"/>
    <property type="match status" value="1"/>
</dbReference>
<evidence type="ECO:0000313" key="2">
    <source>
        <dbReference type="EMBL" id="KAK7419773.1"/>
    </source>
</evidence>
<dbReference type="SUPFAM" id="SSF56601">
    <property type="entry name" value="beta-lactamase/transpeptidase-like"/>
    <property type="match status" value="1"/>
</dbReference>